<dbReference type="AlphaFoldDB" id="A0A4Q1JN05"/>
<dbReference type="RefSeq" id="WP_129253287.1">
    <property type="nucleotide sequence ID" value="NZ_SAXA01000003.1"/>
</dbReference>
<sequence>MKNKNLYELKEVISRVNNKGNNKFKLALLLNEKMIEERIATIDKLREQSDEFKVFEQKRNELITAHAELDENGQIIVYTQAEGRGEKSSNGYGYPNIVKEKKKYEKQLIAMQEEYKEVIEAEIKKEADFVETLNQSVDPEIEFSSIPFDSVPEIEYEEMKVLMPFIEK</sequence>
<evidence type="ECO:0000313" key="2">
    <source>
        <dbReference type="Proteomes" id="UP000289703"/>
    </source>
</evidence>
<proteinExistence type="predicted"/>
<evidence type="ECO:0000313" key="1">
    <source>
        <dbReference type="EMBL" id="RXQ96057.1"/>
    </source>
</evidence>
<dbReference type="OrthoDB" id="1119821at2"/>
<accession>A0A4Q1JN05</accession>
<dbReference type="Proteomes" id="UP000289703">
    <property type="component" value="Unassembled WGS sequence"/>
</dbReference>
<protein>
    <submittedName>
        <fullName evidence="1">Uncharacterized protein</fullName>
    </submittedName>
</protein>
<keyword evidence="2" id="KW-1185">Reference proteome</keyword>
<comment type="caution">
    <text evidence="1">The sequence shown here is derived from an EMBL/GenBank/DDBJ whole genome shotgun (WGS) entry which is preliminary data.</text>
</comment>
<name>A0A4Q1JN05_9BACT</name>
<dbReference type="EMBL" id="SAXA01000003">
    <property type="protein sequence ID" value="RXQ96057.1"/>
    <property type="molecule type" value="Genomic_DNA"/>
</dbReference>
<reference evidence="1 2" key="1">
    <citation type="submission" date="2019-01" db="EMBL/GenBank/DDBJ databases">
        <title>Ancylomarina salipaludis sp. nov., isolated from a salt marsh.</title>
        <authorList>
            <person name="Yoon J.-H."/>
        </authorList>
    </citation>
    <scope>NUCLEOTIDE SEQUENCE [LARGE SCALE GENOMIC DNA]</scope>
    <source>
        <strain evidence="1 2">SHSM-M15</strain>
    </source>
</reference>
<organism evidence="1 2">
    <name type="scientific">Ancylomarina salipaludis</name>
    <dbReference type="NCBI Taxonomy" id="2501299"/>
    <lineage>
        <taxon>Bacteria</taxon>
        <taxon>Pseudomonadati</taxon>
        <taxon>Bacteroidota</taxon>
        <taxon>Bacteroidia</taxon>
        <taxon>Marinilabiliales</taxon>
        <taxon>Marinifilaceae</taxon>
        <taxon>Ancylomarina</taxon>
    </lineage>
</organism>
<gene>
    <name evidence="1" type="ORF">EO244_04235</name>
</gene>